<evidence type="ECO:0000313" key="2">
    <source>
        <dbReference type="EMBL" id="GAA4437052.1"/>
    </source>
</evidence>
<evidence type="ECO:0000313" key="3">
    <source>
        <dbReference type="Proteomes" id="UP001501508"/>
    </source>
</evidence>
<evidence type="ECO:0000256" key="1">
    <source>
        <dbReference type="SAM" id="MobiDB-lite"/>
    </source>
</evidence>
<protein>
    <submittedName>
        <fullName evidence="2">Uncharacterized protein</fullName>
    </submittedName>
</protein>
<accession>A0ABP8LVJ1</accession>
<gene>
    <name evidence="2" type="ORF">GCM10023091_15810</name>
</gene>
<reference evidence="3" key="1">
    <citation type="journal article" date="2019" name="Int. J. Syst. Evol. Microbiol.">
        <title>The Global Catalogue of Microorganisms (GCM) 10K type strain sequencing project: providing services to taxonomists for standard genome sequencing and annotation.</title>
        <authorList>
            <consortium name="The Broad Institute Genomics Platform"/>
            <consortium name="The Broad Institute Genome Sequencing Center for Infectious Disease"/>
            <person name="Wu L."/>
            <person name="Ma J."/>
        </authorList>
    </citation>
    <scope>NUCLEOTIDE SEQUENCE [LARGE SCALE GENOMIC DNA]</scope>
    <source>
        <strain evidence="3">JCM 31920</strain>
    </source>
</reference>
<proteinExistence type="predicted"/>
<feature type="compositionally biased region" description="Basic and acidic residues" evidence="1">
    <location>
        <begin position="1545"/>
        <end position="1559"/>
    </location>
</feature>
<dbReference type="Proteomes" id="UP001501508">
    <property type="component" value="Unassembled WGS sequence"/>
</dbReference>
<comment type="caution">
    <text evidence="2">The sequence shown here is derived from an EMBL/GenBank/DDBJ whole genome shotgun (WGS) entry which is preliminary data.</text>
</comment>
<feature type="region of interest" description="Disordered" evidence="1">
    <location>
        <begin position="1533"/>
        <end position="1559"/>
    </location>
</feature>
<dbReference type="EMBL" id="BAABEY010000016">
    <property type="protein sequence ID" value="GAA4437052.1"/>
    <property type="molecule type" value="Genomic_DNA"/>
</dbReference>
<name>A0ABP8LVJ1_9BACT</name>
<organism evidence="2 3">
    <name type="scientific">Ravibacter arvi</name>
    <dbReference type="NCBI Taxonomy" id="2051041"/>
    <lineage>
        <taxon>Bacteria</taxon>
        <taxon>Pseudomonadati</taxon>
        <taxon>Bacteroidota</taxon>
        <taxon>Cytophagia</taxon>
        <taxon>Cytophagales</taxon>
        <taxon>Spirosomataceae</taxon>
        <taxon>Ravibacter</taxon>
    </lineage>
</organism>
<sequence>MNDNFSGIRPVTLVRSFLLLLYFTAMTGRPAQAQNIRFSEDAEVFIGELRKVMEGSRNATYIQSMKGLEGVWNSGLNQTQRQQFISLFRNMAAKGHKPGPALYLIIANVQTLLGQQGDVNGFLIALDHAAERYNSKEFLQALQTTQLVLEKKLLYQSNFNKLYLTAGQYRFRFEAPAKDAPATPVADGWDTPVGDSISASKAELPVLAGALLDLQNASFAMVAHGDSVVFGPSTGSVSLHNGIFVGNGGRFDWKSAGDSLVYVQLADYAFKTAVPTLKAEKTEIHDARLKSPVTGVFEYKSIKKAAGKPSTGFPRFISYRNDAVFSEFNKNIAYQGGYYLQGHEMFSSSLSGEPSRVIVSFEGKPVFKTTSQRFSLSPLKVSSELATFTLPLGADSVYHQGVMLRYDDEAGKLYLTRPSKGEFSSLPYIDTYHKMYVWSESARWELGKGEFQFYMVSGKTEIPLRMESMDFFRKGRLQEMSQEFGFQPLLAAAGYLQQQKKQTFHPDELARLVKRQPPIVRRMLERLTLEGYFQYFPDTDEYGLTRRAVFYIMANANKADFDNFTLNSIFPSNEKLVNASISMKDTLMTIRGVERFTISDSLKIKGSPSDRIMVMGKGRDFTMNGRLQSSNFKFAGRNIRFNYNDFFINMTDMDSITYVPHDKYAKGQGGEVGGSIKYDKAGTFYLSDAKNKSGQQKGATGSPRIHIPDGVVIHFDQARRGAWAYPKEVYFSVPELDVGGLDKRDIEFVGEFHSAGILPMLKTNLKSMPDTSLGFEYTLPKEGVKIYEGKALLKAPKLSMDYNGLQSEGNLNYLNGSFQAEKMVLATDSLVASGKSAKLTESTIGGVYFPKADLKEFTMTWLPQADSMLLQTRGNAFDFYNGTTKLEGGLVLRTKGLFGHGVLKRADSELASENIQFKKGGFQAGNATLNVHATAQAEGASLLRARGVDIDFSIDKGVVQLSKKEDGFSGDSSGIELPMANYYTSIGSAVWDTKTRKITMKSSGAPAVFRSLMPEQDSLEFTGTDAVYSVDKKEMSVSGVPYVNSTGLNIVPDKGQVTIDATGQLTPFKKARIVVDTMGISHRMYNADIKIHSKNSLEGSAVYQYITATKDTFDIKLGNFELQKAEPAMASSKRESKAKAAAAETFYTTAVAHIEETDKLRLAPGIAYKGEILFASNRPSLNLDGFIRPMLKERPTLESSWIAYKEAPGANISLKVDPQLVNAEGAPLAAGLHYRFGSGIYPTFLSPKDDSRDQDFFAASGQMHYDGESRSFKITQKNTADTLVPPATVLEFQDTKGIFNFSGKLGFGPGEWVLAAGKGQAQIDSMRLDVNALLGLRFSALTPILPDMAAKIVATNLEEQNNDPAEENQERLFGKLEALIGSAATKVYADKLAAEHKPLTEASPVFNLPIVLSSVNLHWSEATKSFYGSERMGISNLGTNDINAQAEGLVEIRTDAGQEGFSLLLEITPELWYFFDYAENMLGVVSSDYGFNDKVSATKARSKDMQLVPLSPDDKMAFVDKFNTTYPQAKRKAKAVKKTAKGTTQKKESTKKEEKAEGF</sequence>
<keyword evidence="3" id="KW-1185">Reference proteome</keyword>
<dbReference type="RefSeq" id="WP_345027806.1">
    <property type="nucleotide sequence ID" value="NZ_BAABEY010000016.1"/>
</dbReference>